<sequence>MHIRMNWKAITFDWNQVRAFLATVELGSLSAAARALGLAQPTLGRQVSGLEDALGIVLFERRGKSLMLTASGLDLLEHVRAMGEAATRISLTASGHSQTIEGKVRISASDVVAAHMLAPILDTLRIDAPGIEVDIVATNAISDLRRREADIAIRHARPDQPDLIARLLRDSWAGLYASRPYIERFGIPARLEDLNDAAFIGFDADHTRLLSGLNALGLSLTENNIKLASQSGVVAWEMVRQGLGIGVMMHDVADRCPEMIRVLPDLPVIPVPIWLTTHRELHTSRRIRMVFDHLAAALG</sequence>
<gene>
    <name evidence="6" type="ORF">N7U68_01165</name>
</gene>
<name>A0ABY6DCN2_9RHOB</name>
<organism evidence="6 7">
    <name type="scientific">Roseovarius pelagicus</name>
    <dbReference type="NCBI Taxonomy" id="2980108"/>
    <lineage>
        <taxon>Bacteria</taxon>
        <taxon>Pseudomonadati</taxon>
        <taxon>Pseudomonadota</taxon>
        <taxon>Alphaproteobacteria</taxon>
        <taxon>Rhodobacterales</taxon>
        <taxon>Roseobacteraceae</taxon>
        <taxon>Roseovarius</taxon>
    </lineage>
</organism>
<dbReference type="PANTHER" id="PTHR30537">
    <property type="entry name" value="HTH-TYPE TRANSCRIPTIONAL REGULATOR"/>
    <property type="match status" value="1"/>
</dbReference>
<dbReference type="InterPro" id="IPR036388">
    <property type="entry name" value="WH-like_DNA-bd_sf"/>
</dbReference>
<dbReference type="SUPFAM" id="SSF53850">
    <property type="entry name" value="Periplasmic binding protein-like II"/>
    <property type="match status" value="1"/>
</dbReference>
<keyword evidence="2" id="KW-0805">Transcription regulation</keyword>
<dbReference type="InterPro" id="IPR058163">
    <property type="entry name" value="LysR-type_TF_proteobact-type"/>
</dbReference>
<dbReference type="InterPro" id="IPR005119">
    <property type="entry name" value="LysR_subst-bd"/>
</dbReference>
<evidence type="ECO:0000313" key="6">
    <source>
        <dbReference type="EMBL" id="UXX83325.1"/>
    </source>
</evidence>
<dbReference type="PRINTS" id="PR00039">
    <property type="entry name" value="HTHLYSR"/>
</dbReference>
<evidence type="ECO:0000256" key="3">
    <source>
        <dbReference type="ARBA" id="ARBA00023125"/>
    </source>
</evidence>
<dbReference type="InterPro" id="IPR036390">
    <property type="entry name" value="WH_DNA-bd_sf"/>
</dbReference>
<dbReference type="Gene3D" id="3.40.190.290">
    <property type="match status" value="1"/>
</dbReference>
<dbReference type="PANTHER" id="PTHR30537:SF3">
    <property type="entry name" value="TRANSCRIPTIONAL REGULATORY PROTEIN"/>
    <property type="match status" value="1"/>
</dbReference>
<reference evidence="6" key="1">
    <citation type="submission" date="2022-10" db="EMBL/GenBank/DDBJ databases">
        <title>Roseovarius pelagicus sp. nov., isolated from Arctic seawater.</title>
        <authorList>
            <person name="Hong Y.W."/>
            <person name="Hwang C.Y."/>
        </authorList>
    </citation>
    <scope>NUCLEOTIDE SEQUENCE</scope>
    <source>
        <strain evidence="6">HL-MP18</strain>
    </source>
</reference>
<keyword evidence="7" id="KW-1185">Reference proteome</keyword>
<dbReference type="InterPro" id="IPR000847">
    <property type="entry name" value="LysR_HTH_N"/>
</dbReference>
<feature type="domain" description="HTH lysR-type" evidence="5">
    <location>
        <begin position="12"/>
        <end position="69"/>
    </location>
</feature>
<dbReference type="RefSeq" id="WP_263047965.1">
    <property type="nucleotide sequence ID" value="NZ_CP106738.1"/>
</dbReference>
<evidence type="ECO:0000256" key="4">
    <source>
        <dbReference type="ARBA" id="ARBA00023163"/>
    </source>
</evidence>
<dbReference type="Pfam" id="PF03466">
    <property type="entry name" value="LysR_substrate"/>
    <property type="match status" value="1"/>
</dbReference>
<accession>A0ABY6DCN2</accession>
<evidence type="ECO:0000313" key="7">
    <source>
        <dbReference type="Proteomes" id="UP001064087"/>
    </source>
</evidence>
<proteinExistence type="inferred from homology"/>
<protein>
    <submittedName>
        <fullName evidence="6">LysR family transcriptional regulator</fullName>
    </submittedName>
</protein>
<evidence type="ECO:0000259" key="5">
    <source>
        <dbReference type="PROSITE" id="PS50931"/>
    </source>
</evidence>
<dbReference type="Proteomes" id="UP001064087">
    <property type="component" value="Chromosome"/>
</dbReference>
<evidence type="ECO:0000256" key="1">
    <source>
        <dbReference type="ARBA" id="ARBA00009437"/>
    </source>
</evidence>
<keyword evidence="4" id="KW-0804">Transcription</keyword>
<dbReference type="PROSITE" id="PS50931">
    <property type="entry name" value="HTH_LYSR"/>
    <property type="match status" value="1"/>
</dbReference>
<keyword evidence="3" id="KW-0238">DNA-binding</keyword>
<dbReference type="Pfam" id="PF00126">
    <property type="entry name" value="HTH_1"/>
    <property type="match status" value="1"/>
</dbReference>
<dbReference type="Gene3D" id="1.10.10.10">
    <property type="entry name" value="Winged helix-like DNA-binding domain superfamily/Winged helix DNA-binding domain"/>
    <property type="match status" value="1"/>
</dbReference>
<evidence type="ECO:0000256" key="2">
    <source>
        <dbReference type="ARBA" id="ARBA00023015"/>
    </source>
</evidence>
<comment type="similarity">
    <text evidence="1">Belongs to the LysR transcriptional regulatory family.</text>
</comment>
<dbReference type="EMBL" id="CP106738">
    <property type="protein sequence ID" value="UXX83325.1"/>
    <property type="molecule type" value="Genomic_DNA"/>
</dbReference>
<dbReference type="SUPFAM" id="SSF46785">
    <property type="entry name" value="Winged helix' DNA-binding domain"/>
    <property type="match status" value="1"/>
</dbReference>